<feature type="coiled-coil region" evidence="6">
    <location>
        <begin position="44"/>
        <end position="81"/>
    </location>
</feature>
<evidence type="ECO:0000256" key="7">
    <source>
        <dbReference type="SAM" id="Phobius"/>
    </source>
</evidence>
<evidence type="ECO:0000256" key="6">
    <source>
        <dbReference type="SAM" id="Coils"/>
    </source>
</evidence>
<dbReference type="InterPro" id="IPR018076">
    <property type="entry name" value="T2SS_GspF_dom"/>
</dbReference>
<dbReference type="InterPro" id="IPR042094">
    <property type="entry name" value="T2SS_GspF_sf"/>
</dbReference>
<dbReference type="Pfam" id="PF00482">
    <property type="entry name" value="T2SSF"/>
    <property type="match status" value="1"/>
</dbReference>
<reference evidence="9" key="1">
    <citation type="submission" date="2022-11" db="EMBL/GenBank/DDBJ databases">
        <title>Draft genome sequence of Hoeflea poritis E7-10 and Hoeflea prorocentri PM5-8, separated from scleractinian coral Porites lutea and marine dinoflagellate.</title>
        <authorList>
            <person name="Zhang G."/>
            <person name="Wei Q."/>
            <person name="Cai L."/>
        </authorList>
    </citation>
    <scope>NUCLEOTIDE SEQUENCE</scope>
    <source>
        <strain evidence="9">PM5-8</strain>
    </source>
</reference>
<feature type="domain" description="Type II secretion system protein GspF" evidence="8">
    <location>
        <begin position="169"/>
        <end position="294"/>
    </location>
</feature>
<evidence type="ECO:0000256" key="5">
    <source>
        <dbReference type="ARBA" id="ARBA00023136"/>
    </source>
</evidence>
<comment type="subcellular location">
    <subcellularLocation>
        <location evidence="1">Cell membrane</location>
        <topology evidence="1">Multi-pass membrane protein</topology>
    </subcellularLocation>
</comment>
<evidence type="ECO:0000313" key="9">
    <source>
        <dbReference type="EMBL" id="MDA5400767.1"/>
    </source>
</evidence>
<gene>
    <name evidence="9" type="ORF">OQ273_19495</name>
</gene>
<dbReference type="AlphaFoldDB" id="A0A9X3UKG3"/>
<feature type="transmembrane region" description="Helical" evidence="7">
    <location>
        <begin position="109"/>
        <end position="127"/>
    </location>
</feature>
<dbReference type="Gene3D" id="1.20.81.30">
    <property type="entry name" value="Type II secretion system (T2SS), domain F"/>
    <property type="match status" value="1"/>
</dbReference>
<feature type="transmembrane region" description="Helical" evidence="7">
    <location>
        <begin position="6"/>
        <end position="26"/>
    </location>
</feature>
<dbReference type="PANTHER" id="PTHR35007">
    <property type="entry name" value="INTEGRAL MEMBRANE PROTEIN-RELATED"/>
    <property type="match status" value="1"/>
</dbReference>
<sequence length="336" mass="37015">MFGIEAEVLLIIVLVAVAAGGLAYSVMFQSIETEQKVDKRFKQVKLAETDSRALKAARDNLNEAAKRKKSVQESLKDLEEKQKKKVNHTSPPLKVALQQTGWNMSVSQFYIFSVVSAVLFGGVPLMFGTPLFIVAGLAVVGGVGVPRWVVGFKRKRRFKAFLAEFPNALDVMVRSIRSGLPINDSLRLIASEAQEPLRSEFKRVVESQQLGMTVPEACARLHESIPLPETNFFAIVVAIQAQAGGNLSEALANLSRVLRDRKKMRAKVNALSMEAKASAAIIGSLPFIIVLLVYLTTPQYIMPLFTDPRGNVILGASLVWMTIGILVMRKMIDFEI</sequence>
<organism evidence="9 10">
    <name type="scientific">Hoeflea prorocentri</name>
    <dbReference type="NCBI Taxonomy" id="1922333"/>
    <lineage>
        <taxon>Bacteria</taxon>
        <taxon>Pseudomonadati</taxon>
        <taxon>Pseudomonadota</taxon>
        <taxon>Alphaproteobacteria</taxon>
        <taxon>Hyphomicrobiales</taxon>
        <taxon>Rhizobiaceae</taxon>
        <taxon>Hoeflea</taxon>
    </lineage>
</organism>
<dbReference type="EMBL" id="JAPJZI010000001">
    <property type="protein sequence ID" value="MDA5400767.1"/>
    <property type="molecule type" value="Genomic_DNA"/>
</dbReference>
<evidence type="ECO:0000313" key="10">
    <source>
        <dbReference type="Proteomes" id="UP001151234"/>
    </source>
</evidence>
<feature type="transmembrane region" description="Helical" evidence="7">
    <location>
        <begin position="277"/>
        <end position="297"/>
    </location>
</feature>
<keyword evidence="4 7" id="KW-1133">Transmembrane helix</keyword>
<dbReference type="Proteomes" id="UP001151234">
    <property type="component" value="Unassembled WGS sequence"/>
</dbReference>
<keyword evidence="3 7" id="KW-0812">Transmembrane</keyword>
<comment type="caution">
    <text evidence="9">The sequence shown here is derived from an EMBL/GenBank/DDBJ whole genome shotgun (WGS) entry which is preliminary data.</text>
</comment>
<keyword evidence="10" id="KW-1185">Reference proteome</keyword>
<evidence type="ECO:0000256" key="3">
    <source>
        <dbReference type="ARBA" id="ARBA00022692"/>
    </source>
</evidence>
<keyword evidence="2" id="KW-1003">Cell membrane</keyword>
<keyword evidence="5 7" id="KW-0472">Membrane</keyword>
<keyword evidence="6" id="KW-0175">Coiled coil</keyword>
<name>A0A9X3UKG3_9HYPH</name>
<evidence type="ECO:0000256" key="2">
    <source>
        <dbReference type="ARBA" id="ARBA00022475"/>
    </source>
</evidence>
<protein>
    <submittedName>
        <fullName evidence="9">Type II secretion system F family protein</fullName>
    </submittedName>
</protein>
<evidence type="ECO:0000259" key="8">
    <source>
        <dbReference type="Pfam" id="PF00482"/>
    </source>
</evidence>
<proteinExistence type="predicted"/>
<dbReference type="GO" id="GO:0005886">
    <property type="term" value="C:plasma membrane"/>
    <property type="evidence" value="ECO:0007669"/>
    <property type="project" value="UniProtKB-SubCell"/>
</dbReference>
<evidence type="ECO:0000256" key="4">
    <source>
        <dbReference type="ARBA" id="ARBA00022989"/>
    </source>
</evidence>
<feature type="transmembrane region" description="Helical" evidence="7">
    <location>
        <begin position="309"/>
        <end position="328"/>
    </location>
</feature>
<evidence type="ECO:0000256" key="1">
    <source>
        <dbReference type="ARBA" id="ARBA00004651"/>
    </source>
</evidence>
<dbReference type="PANTHER" id="PTHR35007:SF1">
    <property type="entry name" value="PILUS ASSEMBLY PROTEIN"/>
    <property type="match status" value="1"/>
</dbReference>
<accession>A0A9X3UKG3</accession>
<dbReference type="RefSeq" id="WP_267992565.1">
    <property type="nucleotide sequence ID" value="NZ_JAPJZI010000001.1"/>
</dbReference>
<feature type="transmembrane region" description="Helical" evidence="7">
    <location>
        <begin position="133"/>
        <end position="150"/>
    </location>
</feature>